<dbReference type="InParanoid" id="Q22NR1"/>
<keyword evidence="2" id="KW-1133">Transmembrane helix</keyword>
<feature type="region of interest" description="Disordered" evidence="1">
    <location>
        <begin position="1"/>
        <end position="24"/>
    </location>
</feature>
<dbReference type="RefSeq" id="XP_001006969.2">
    <property type="nucleotide sequence ID" value="XM_001006969.2"/>
</dbReference>
<feature type="compositionally biased region" description="Polar residues" evidence="1">
    <location>
        <begin position="9"/>
        <end position="23"/>
    </location>
</feature>
<proteinExistence type="predicted"/>
<dbReference type="Proteomes" id="UP000009168">
    <property type="component" value="Unassembled WGS sequence"/>
</dbReference>
<feature type="transmembrane region" description="Helical" evidence="2">
    <location>
        <begin position="567"/>
        <end position="589"/>
    </location>
</feature>
<protein>
    <submittedName>
        <fullName evidence="3">Cache domain protein</fullName>
    </submittedName>
</protein>
<keyword evidence="2" id="KW-0472">Membrane</keyword>
<evidence type="ECO:0000313" key="3">
    <source>
        <dbReference type="EMBL" id="EAR86724.2"/>
    </source>
</evidence>
<accession>Q22NR1</accession>
<dbReference type="GeneID" id="7827062"/>
<feature type="region of interest" description="Disordered" evidence="1">
    <location>
        <begin position="754"/>
        <end position="805"/>
    </location>
</feature>
<keyword evidence="4" id="KW-1185">Reference proteome</keyword>
<dbReference type="HOGENOM" id="CLU_302959_0_0_1"/>
<organism evidence="3 4">
    <name type="scientific">Tetrahymena thermophila (strain SB210)</name>
    <dbReference type="NCBI Taxonomy" id="312017"/>
    <lineage>
        <taxon>Eukaryota</taxon>
        <taxon>Sar</taxon>
        <taxon>Alveolata</taxon>
        <taxon>Ciliophora</taxon>
        <taxon>Intramacronucleata</taxon>
        <taxon>Oligohymenophorea</taxon>
        <taxon>Hymenostomatida</taxon>
        <taxon>Tetrahymenina</taxon>
        <taxon>Tetrahymenidae</taxon>
        <taxon>Tetrahymena</taxon>
    </lineage>
</organism>
<dbReference type="CDD" id="cd18773">
    <property type="entry name" value="PDC1_HK_sensor"/>
    <property type="match status" value="1"/>
</dbReference>
<evidence type="ECO:0000313" key="4">
    <source>
        <dbReference type="Proteomes" id="UP000009168"/>
    </source>
</evidence>
<evidence type="ECO:0000256" key="2">
    <source>
        <dbReference type="SAM" id="Phobius"/>
    </source>
</evidence>
<sequence length="1026" mass="117491">MLELRKRQSSQQGNGGTIQNNLEVSRESKVKTLSMQQSLSKRMITFEQRQTLKEQQNLEKPNNNNNNNNTNMLTSFNNNLSKQQSTSKIKHEIDGKYSMTNIPPQQNTQNMIQENEVNKKGIFEEYQERWKQNNKKIFRYLITWQVGDDGKIEDQLKLMITYLSIIFIIILFLCGFATTYYFHQTNKENIQQAIESQAQTILQNSLIQYKNSTEYIFKGYEFVLNYLSDLILSKLQISYKVYDFSHIKQFPYKGPSKMHMKNDPDKGMCPLYTGNVNFDPNGVSLECIDWFEFDKTTQPLNNQYVYQQMIDTNTLNGAIDILNYVLESQIFDVFVTKLYKIYFAFEYRQVMYGYPGLIMGSVPDSYRVHERGWYNNTRNNHINQPDNQVYRVISTPYYDAGSGQRVVTISKAILAPAKEDTDKRYLVGKGLFMGVASLDIKIGEFQQLFQDIVFYDTGYLVIVNIDGNLLNEPTQFIKQVGLQGKTYQNLSITQLIPKDKWDSIYNQSQEYLLQTITSVQGQDLVVASTINSENYYKNQQIVIMLIIPYNEVYGEIDNQNSQNLENILISSIVSLVVFVIATIFCMIYVKKKIVNMVSAISELNKCALSLTSGSNNPNIINSKSDNKGNISNSIPIVSNSDGTHSKREVMEKLNQIQKNSQSQTIKDLVKGFENQLKGISKLGKGGQNILKNGKASLKYEQAEFGGTQLQSYIEPLLTYLNMKKEKFDTEPSFQISNYSALSQMQIKTLTSQFKKNNMNNNNNNFTGGTQQSPLQTAQKLQIKTLPEDSNNFKLAGDSKEKSSMNEEFNNNFPQKETSNFLQLDQQNTQNSKQDISNWNTSQNYPNTLNVNHNATPSIQNGITSINQHTTQTINQNDTVATNNNHNNKSQTLAQQIKETKQMPQIISNEMDQKDKIDSGEINRNLNVLSVIDPDINQQRKEIANLNSDRNQVLSNNFLLSNKSENNLVFTANANNYTNYFLSQRNRPENQINEDNLIAFNNGDDTIDVDSINFDIIKGANNDIDNQ</sequence>
<feature type="compositionally biased region" description="Low complexity" evidence="1">
    <location>
        <begin position="62"/>
        <end position="77"/>
    </location>
</feature>
<keyword evidence="2" id="KW-0812">Transmembrane</keyword>
<evidence type="ECO:0000256" key="1">
    <source>
        <dbReference type="SAM" id="MobiDB-lite"/>
    </source>
</evidence>
<feature type="compositionally biased region" description="Polar residues" evidence="1">
    <location>
        <begin position="765"/>
        <end position="792"/>
    </location>
</feature>
<reference evidence="4" key="1">
    <citation type="journal article" date="2006" name="PLoS Biol.">
        <title>Macronuclear genome sequence of the ciliate Tetrahymena thermophila, a model eukaryote.</title>
        <authorList>
            <person name="Eisen J.A."/>
            <person name="Coyne R.S."/>
            <person name="Wu M."/>
            <person name="Wu D."/>
            <person name="Thiagarajan M."/>
            <person name="Wortman J.R."/>
            <person name="Badger J.H."/>
            <person name="Ren Q."/>
            <person name="Amedeo P."/>
            <person name="Jones K.M."/>
            <person name="Tallon L.J."/>
            <person name="Delcher A.L."/>
            <person name="Salzberg S.L."/>
            <person name="Silva J.C."/>
            <person name="Haas B.J."/>
            <person name="Majoros W.H."/>
            <person name="Farzad M."/>
            <person name="Carlton J.M."/>
            <person name="Smith R.K. Jr."/>
            <person name="Garg J."/>
            <person name="Pearlman R.E."/>
            <person name="Karrer K.M."/>
            <person name="Sun L."/>
            <person name="Manning G."/>
            <person name="Elde N.C."/>
            <person name="Turkewitz A.P."/>
            <person name="Asai D.J."/>
            <person name="Wilkes D.E."/>
            <person name="Wang Y."/>
            <person name="Cai H."/>
            <person name="Collins K."/>
            <person name="Stewart B.A."/>
            <person name="Lee S.R."/>
            <person name="Wilamowska K."/>
            <person name="Weinberg Z."/>
            <person name="Ruzzo W.L."/>
            <person name="Wloga D."/>
            <person name="Gaertig J."/>
            <person name="Frankel J."/>
            <person name="Tsao C.-C."/>
            <person name="Gorovsky M.A."/>
            <person name="Keeling P.J."/>
            <person name="Waller R.F."/>
            <person name="Patron N.J."/>
            <person name="Cherry J.M."/>
            <person name="Stover N.A."/>
            <person name="Krieger C.J."/>
            <person name="del Toro C."/>
            <person name="Ryder H.F."/>
            <person name="Williamson S.C."/>
            <person name="Barbeau R.A."/>
            <person name="Hamilton E.P."/>
            <person name="Orias E."/>
        </authorList>
    </citation>
    <scope>NUCLEOTIDE SEQUENCE [LARGE SCALE GENOMIC DNA]</scope>
    <source>
        <strain evidence="4">SB210</strain>
    </source>
</reference>
<gene>
    <name evidence="3" type="ORF">TTHERM_00197880</name>
</gene>
<dbReference type="Gene3D" id="3.30.450.20">
    <property type="entry name" value="PAS domain"/>
    <property type="match status" value="2"/>
</dbReference>
<dbReference type="KEGG" id="tet:TTHERM_00197880"/>
<dbReference type="EMBL" id="GG662857">
    <property type="protein sequence ID" value="EAR86724.2"/>
    <property type="molecule type" value="Genomic_DNA"/>
</dbReference>
<feature type="transmembrane region" description="Helical" evidence="2">
    <location>
        <begin position="160"/>
        <end position="182"/>
    </location>
</feature>
<name>Q22NR1_TETTS</name>
<feature type="region of interest" description="Disordered" evidence="1">
    <location>
        <begin position="54"/>
        <end position="77"/>
    </location>
</feature>
<dbReference type="AlphaFoldDB" id="Q22NR1"/>